<sequence length="370" mass="36770">MRHFRVVPALALTLAVSVLGVACGSSSATSSKTPLIVGSIAATSGSAAPLGSSQQSGTALAVSELANGSIDLRTYDEMSDVQAGATAMKKAISDGAHVVLGPTLSSAAAVADPFAQAAGVPVLGVTNATLDMAAIGNLIWRVSLSENAMVSASVKYAASKKSVKNAVLIWEPADGYSTGSAESFRSAAKANGITITSEQKYVEGATSVGSISAAASSGSPDAIFLALRSAPAGDFLVATAASGAVRVGGNGFNSAAVVKSSGAAADGLIVSGSWNINTSNANSKKFVDSYTKANNAVPDAFAAQGYAAIQVLLAALKKAKTASSADIQVALSKIGTVETVLGPFAFDAQNEPSYPAAVQIVQGEAFTLAS</sequence>
<dbReference type="Pfam" id="PF13458">
    <property type="entry name" value="Peripla_BP_6"/>
    <property type="match status" value="1"/>
</dbReference>
<reference evidence="4" key="1">
    <citation type="submission" date="2020-05" db="EMBL/GenBank/DDBJ databases">
        <authorList>
            <person name="Chiriac C."/>
            <person name="Salcher M."/>
            <person name="Ghai R."/>
            <person name="Kavagutti S V."/>
        </authorList>
    </citation>
    <scope>NUCLEOTIDE SEQUENCE</scope>
</reference>
<gene>
    <name evidence="3" type="ORF">UFOPK1495_01051</name>
    <name evidence="4" type="ORF">UFOPK1603_01745</name>
    <name evidence="5" type="ORF">UFOPK1711_01486</name>
    <name evidence="6" type="ORF">UFOPK2143_01450</name>
    <name evidence="7" type="ORF">UFOPK2350_01343</name>
</gene>
<dbReference type="EMBL" id="CAEZTR010000109">
    <property type="protein sequence ID" value="CAB4585460.1"/>
    <property type="molecule type" value="Genomic_DNA"/>
</dbReference>
<evidence type="ECO:0000313" key="7">
    <source>
        <dbReference type="EMBL" id="CAB4686582.1"/>
    </source>
</evidence>
<dbReference type="EMBL" id="CAEZXE010000129">
    <property type="protein sequence ID" value="CAB4686582.1"/>
    <property type="molecule type" value="Genomic_DNA"/>
</dbReference>
<protein>
    <submittedName>
        <fullName evidence="4">Unannotated protein</fullName>
    </submittedName>
</protein>
<feature type="domain" description="Leucine-binding protein" evidence="2">
    <location>
        <begin position="37"/>
        <end position="352"/>
    </location>
</feature>
<dbReference type="InterPro" id="IPR028082">
    <property type="entry name" value="Peripla_BP_I"/>
</dbReference>
<dbReference type="EMBL" id="CAEZTG010000223">
    <property type="protein sequence ID" value="CAB4580517.1"/>
    <property type="molecule type" value="Genomic_DNA"/>
</dbReference>
<dbReference type="AlphaFoldDB" id="A0A6J6EX26"/>
<dbReference type="InterPro" id="IPR028081">
    <property type="entry name" value="Leu-bd"/>
</dbReference>
<proteinExistence type="predicted"/>
<dbReference type="EMBL" id="CAEZSU010000105">
    <property type="protein sequence ID" value="CAB4553738.1"/>
    <property type="molecule type" value="Genomic_DNA"/>
</dbReference>
<evidence type="ECO:0000256" key="1">
    <source>
        <dbReference type="ARBA" id="ARBA00022729"/>
    </source>
</evidence>
<dbReference type="InterPro" id="IPR051010">
    <property type="entry name" value="BCAA_transport"/>
</dbReference>
<dbReference type="PANTHER" id="PTHR30483:SF6">
    <property type="entry name" value="PERIPLASMIC BINDING PROTEIN OF ABC TRANSPORTER FOR NATURAL AMINO ACIDS"/>
    <property type="match status" value="1"/>
</dbReference>
<dbReference type="Gene3D" id="3.40.50.2300">
    <property type="match status" value="2"/>
</dbReference>
<evidence type="ECO:0000313" key="6">
    <source>
        <dbReference type="EMBL" id="CAB4653970.1"/>
    </source>
</evidence>
<organism evidence="4">
    <name type="scientific">freshwater metagenome</name>
    <dbReference type="NCBI Taxonomy" id="449393"/>
    <lineage>
        <taxon>unclassified sequences</taxon>
        <taxon>metagenomes</taxon>
        <taxon>ecological metagenomes</taxon>
    </lineage>
</organism>
<dbReference type="EMBL" id="CAEZVV010000119">
    <property type="protein sequence ID" value="CAB4653970.1"/>
    <property type="molecule type" value="Genomic_DNA"/>
</dbReference>
<dbReference type="PANTHER" id="PTHR30483">
    <property type="entry name" value="LEUCINE-SPECIFIC-BINDING PROTEIN"/>
    <property type="match status" value="1"/>
</dbReference>
<accession>A0A6J6EX26</accession>
<dbReference type="PROSITE" id="PS51257">
    <property type="entry name" value="PROKAR_LIPOPROTEIN"/>
    <property type="match status" value="1"/>
</dbReference>
<evidence type="ECO:0000313" key="5">
    <source>
        <dbReference type="EMBL" id="CAB4585460.1"/>
    </source>
</evidence>
<name>A0A6J6EX26_9ZZZZ</name>
<dbReference type="SUPFAM" id="SSF53822">
    <property type="entry name" value="Periplasmic binding protein-like I"/>
    <property type="match status" value="1"/>
</dbReference>
<evidence type="ECO:0000313" key="4">
    <source>
        <dbReference type="EMBL" id="CAB4580517.1"/>
    </source>
</evidence>
<evidence type="ECO:0000259" key="2">
    <source>
        <dbReference type="Pfam" id="PF13458"/>
    </source>
</evidence>
<evidence type="ECO:0000313" key="3">
    <source>
        <dbReference type="EMBL" id="CAB4553738.1"/>
    </source>
</evidence>
<keyword evidence="1" id="KW-0732">Signal</keyword>